<dbReference type="InterPro" id="IPR009075">
    <property type="entry name" value="AcylCo_DH/oxidase_C"/>
</dbReference>
<dbReference type="PANTHER" id="PTHR42707">
    <property type="entry name" value="ACYL-COA DEHYDROGENASE"/>
    <property type="match status" value="1"/>
</dbReference>
<evidence type="ECO:0000256" key="1">
    <source>
        <dbReference type="ARBA" id="ARBA00009347"/>
    </source>
</evidence>
<evidence type="ECO:0000256" key="2">
    <source>
        <dbReference type="ARBA" id="ARBA00022630"/>
    </source>
</evidence>
<dbReference type="STRING" id="1838280.A6M21_09360"/>
<protein>
    <submittedName>
        <fullName evidence="5">Acyl-CoA dehydrogenase</fullName>
    </submittedName>
</protein>
<dbReference type="EMBL" id="LYVF01000137">
    <property type="protein sequence ID" value="OAT82343.1"/>
    <property type="molecule type" value="Genomic_DNA"/>
</dbReference>
<dbReference type="InterPro" id="IPR052904">
    <property type="entry name" value="Acyl-CoA_dehydrogenase-like"/>
</dbReference>
<accession>A0A1B7LFL0</accession>
<sequence>MSLPDRDNPYSFDYFLARRNSFDFYRDDPFLQQTVKRYARVGWESLHENLLAFSPRVSFRWKELADTIARPEARPYILHYDAHNHRIDRIVRPFETHLLEKEIFSLGLFSERTTVWEQFTKRFLLNQIGEAGVMCPLACTEGLIALIENFPDHGIPELNNILTHCKEGIDGDFGIGAQFMSEIQGGSDIPANLIEAVPDGKTYRLYGNKFFCSAMQADYAVVTAKVTGSEKVGTFVVPSWLPGDKAGERRNGYVINRLKWKMGTVELPTAEVDYRGAVAYAVGPVDRGVANAVGIVLTLSRIAVGVSSAAAMLRAAREALMYSRFRDVFGFKIDRFPMAARQVAELVETAKRSTAGAFKLYDLFVRLGRKLQPGLNSAEPLEMRKKRFNLRELILLQKVVTASDAVDVIRKAMSIFGGHGVMEEFSSLPRLFRDAAVNELWEGPRNVLLTQVFRDLQRASEWYDPAEFVAGILEAAPQDKVNYFSSQIKEILAKQILVPGKEAMDAAGRWEDLCHSLFLAYQEQALAEVGAADILC</sequence>
<dbReference type="InterPro" id="IPR009100">
    <property type="entry name" value="AcylCoA_DH/oxidase_NM_dom_sf"/>
</dbReference>
<proteinExistence type="inferred from homology"/>
<dbReference type="Gene3D" id="1.20.140.10">
    <property type="entry name" value="Butyryl-CoA Dehydrogenase, subunit A, domain 3"/>
    <property type="match status" value="1"/>
</dbReference>
<reference evidence="5 6" key="1">
    <citation type="submission" date="2016-04" db="EMBL/GenBank/DDBJ databases">
        <authorList>
            <person name="Evans L.H."/>
            <person name="Alamgir A."/>
            <person name="Owens N."/>
            <person name="Weber N.D."/>
            <person name="Virtaneva K."/>
            <person name="Barbian K."/>
            <person name="Babar A."/>
            <person name="Rosenke K."/>
        </authorList>
    </citation>
    <scope>NUCLEOTIDE SEQUENCE [LARGE SCALE GENOMIC DNA]</scope>
    <source>
        <strain evidence="5 6">LMa1</strain>
    </source>
</reference>
<evidence type="ECO:0000313" key="5">
    <source>
        <dbReference type="EMBL" id="OAT82343.1"/>
    </source>
</evidence>
<comment type="similarity">
    <text evidence="1">Belongs to the acyl-CoA dehydrogenase family.</text>
</comment>
<dbReference type="Pfam" id="PF00441">
    <property type="entry name" value="Acyl-CoA_dh_1"/>
    <property type="match status" value="1"/>
</dbReference>
<dbReference type="PANTHER" id="PTHR42707:SF2">
    <property type="entry name" value="ACD11 DEHYDROGENASE"/>
    <property type="match status" value="1"/>
</dbReference>
<dbReference type="AlphaFoldDB" id="A0A1B7LFL0"/>
<evidence type="ECO:0000313" key="6">
    <source>
        <dbReference type="Proteomes" id="UP000078532"/>
    </source>
</evidence>
<dbReference type="RefSeq" id="WP_066667891.1">
    <property type="nucleotide sequence ID" value="NZ_LYVF01000137.1"/>
</dbReference>
<dbReference type="OrthoDB" id="9771038at2"/>
<keyword evidence="2" id="KW-0285">Flavoprotein</keyword>
<gene>
    <name evidence="5" type="ORF">A6M21_09360</name>
</gene>
<comment type="caution">
    <text evidence="5">The sequence shown here is derived from an EMBL/GenBank/DDBJ whole genome shotgun (WGS) entry which is preliminary data.</text>
</comment>
<name>A0A1B7LFL0_9FIRM</name>
<dbReference type="InterPro" id="IPR036250">
    <property type="entry name" value="AcylCo_DH-like_C"/>
</dbReference>
<evidence type="ECO:0000259" key="4">
    <source>
        <dbReference type="Pfam" id="PF00441"/>
    </source>
</evidence>
<evidence type="ECO:0000256" key="3">
    <source>
        <dbReference type="ARBA" id="ARBA00022827"/>
    </source>
</evidence>
<dbReference type="SUPFAM" id="SSF56645">
    <property type="entry name" value="Acyl-CoA dehydrogenase NM domain-like"/>
    <property type="match status" value="1"/>
</dbReference>
<dbReference type="SUPFAM" id="SSF47203">
    <property type="entry name" value="Acyl-CoA dehydrogenase C-terminal domain-like"/>
    <property type="match status" value="1"/>
</dbReference>
<organism evidence="5 6">
    <name type="scientific">Desulfotomaculum copahuensis</name>
    <dbReference type="NCBI Taxonomy" id="1838280"/>
    <lineage>
        <taxon>Bacteria</taxon>
        <taxon>Bacillati</taxon>
        <taxon>Bacillota</taxon>
        <taxon>Clostridia</taxon>
        <taxon>Eubacteriales</taxon>
        <taxon>Desulfotomaculaceae</taxon>
        <taxon>Desulfotomaculum</taxon>
    </lineage>
</organism>
<dbReference type="Gene3D" id="2.40.110.20">
    <property type="match status" value="1"/>
</dbReference>
<dbReference type="Proteomes" id="UP000078532">
    <property type="component" value="Unassembled WGS sequence"/>
</dbReference>
<dbReference type="GO" id="GO:0003995">
    <property type="term" value="F:acyl-CoA dehydrogenase activity"/>
    <property type="evidence" value="ECO:0007669"/>
    <property type="project" value="TreeGrafter"/>
</dbReference>
<keyword evidence="6" id="KW-1185">Reference proteome</keyword>
<keyword evidence="3" id="KW-0274">FAD</keyword>
<feature type="domain" description="Acyl-CoA dehydrogenase/oxidase C-terminal" evidence="4">
    <location>
        <begin position="287"/>
        <end position="455"/>
    </location>
</feature>